<evidence type="ECO:0000259" key="6">
    <source>
        <dbReference type="Pfam" id="PF00700"/>
    </source>
</evidence>
<dbReference type="GO" id="GO:0005576">
    <property type="term" value="C:extracellular region"/>
    <property type="evidence" value="ECO:0007669"/>
    <property type="project" value="UniProtKB-SubCell"/>
</dbReference>
<dbReference type="InterPro" id="IPR013384">
    <property type="entry name" value="Flagell_FlgL"/>
</dbReference>
<dbReference type="GO" id="GO:0009424">
    <property type="term" value="C:bacterial-type flagellum hook"/>
    <property type="evidence" value="ECO:0007669"/>
    <property type="project" value="InterPro"/>
</dbReference>
<dbReference type="PANTHER" id="PTHR42792:SF1">
    <property type="entry name" value="FLAGELLAR HOOK-ASSOCIATED PROTEIN 3"/>
    <property type="match status" value="1"/>
</dbReference>
<keyword evidence="4" id="KW-0975">Bacterial flagellum</keyword>
<dbReference type="GO" id="GO:0005198">
    <property type="term" value="F:structural molecule activity"/>
    <property type="evidence" value="ECO:0007669"/>
    <property type="project" value="InterPro"/>
</dbReference>
<keyword evidence="7" id="KW-0282">Flagellum</keyword>
<name>A0A975XU48_9RHOO</name>
<evidence type="ECO:0000313" key="7">
    <source>
        <dbReference type="EMBL" id="QWT48409.1"/>
    </source>
</evidence>
<dbReference type="PANTHER" id="PTHR42792">
    <property type="entry name" value="FLAGELLIN"/>
    <property type="match status" value="1"/>
</dbReference>
<reference evidence="7" key="1">
    <citation type="submission" date="2020-11" db="EMBL/GenBank/DDBJ databases">
        <title>Azospira inquinata sp. nov.</title>
        <authorList>
            <person name="Moe W.M."/>
            <person name="Mikes M.C."/>
        </authorList>
    </citation>
    <scope>NUCLEOTIDE SEQUENCE</scope>
    <source>
        <strain evidence="7">Azo-3</strain>
    </source>
</reference>
<comment type="similarity">
    <text evidence="3">Belongs to the bacterial flagellin family.</text>
</comment>
<dbReference type="Pfam" id="PF00700">
    <property type="entry name" value="Flagellin_C"/>
    <property type="match status" value="1"/>
</dbReference>
<proteinExistence type="inferred from homology"/>
<dbReference type="Proteomes" id="UP000683428">
    <property type="component" value="Chromosome"/>
</dbReference>
<sequence>MRISTSMIYDAGVSGIQNTQASELDTYNQIATGRRVLTPSDDPVAAAQALVVQQSQSVTANYATNQGNAQDRLTLEETQLQSAGDTIQAVLDKLVQAGNTSLSDVNRASIAQELQTRLDEMVSIANSQDGSGHYIFSGYQSNTRPFSVNNVTGPYSNTNPYVSYNGDQGTITLQVDASRQMAVSDNGASVFMRIQDGNGNVISQSVFDTLKNAIDTLNTPVANNAAAAAALPTKVSDAINQLHDALNTVVQVRTSVGARRSELDSLSTATSAVNLQYKTTLSNLQDMDYADAISSLSKQQVQLQAAQKAFVTVSSLSLFKLI</sequence>
<protein>
    <submittedName>
        <fullName evidence="7">Flagellar hook-associated protein FlgL</fullName>
    </submittedName>
</protein>
<organism evidence="7 8">
    <name type="scientific">Azospira inquinata</name>
    <dbReference type="NCBI Taxonomy" id="2785627"/>
    <lineage>
        <taxon>Bacteria</taxon>
        <taxon>Pseudomonadati</taxon>
        <taxon>Pseudomonadota</taxon>
        <taxon>Betaproteobacteria</taxon>
        <taxon>Rhodocyclales</taxon>
        <taxon>Rhodocyclaceae</taxon>
        <taxon>Azospira</taxon>
    </lineage>
</organism>
<comment type="subcellular location">
    <subcellularLocation>
        <location evidence="1">Bacterial flagellum</location>
    </subcellularLocation>
    <subcellularLocation>
        <location evidence="2">Secreted</location>
    </subcellularLocation>
</comment>
<accession>A0A975XU48</accession>
<dbReference type="Pfam" id="PF00669">
    <property type="entry name" value="Flagellin_N"/>
    <property type="match status" value="1"/>
</dbReference>
<dbReference type="GO" id="GO:0071973">
    <property type="term" value="P:bacterial-type flagellum-dependent cell motility"/>
    <property type="evidence" value="ECO:0007669"/>
    <property type="project" value="InterPro"/>
</dbReference>
<dbReference type="KEGG" id="aiq:Azoinq_11155"/>
<feature type="domain" description="Flagellin C-terminal" evidence="6">
    <location>
        <begin position="241"/>
        <end position="319"/>
    </location>
</feature>
<dbReference type="EMBL" id="CP064782">
    <property type="protein sequence ID" value="QWT48409.1"/>
    <property type="molecule type" value="Genomic_DNA"/>
</dbReference>
<gene>
    <name evidence="7" type="primary">flgL</name>
    <name evidence="7" type="ORF">Azoinq_11155</name>
</gene>
<evidence type="ECO:0000256" key="2">
    <source>
        <dbReference type="ARBA" id="ARBA00004613"/>
    </source>
</evidence>
<evidence type="ECO:0000256" key="3">
    <source>
        <dbReference type="ARBA" id="ARBA00005709"/>
    </source>
</evidence>
<keyword evidence="7" id="KW-0966">Cell projection</keyword>
<evidence type="ECO:0000313" key="8">
    <source>
        <dbReference type="Proteomes" id="UP000683428"/>
    </source>
</evidence>
<dbReference type="InterPro" id="IPR001492">
    <property type="entry name" value="Flagellin"/>
</dbReference>
<keyword evidence="8" id="KW-1185">Reference proteome</keyword>
<dbReference type="NCBIfam" id="TIGR02550">
    <property type="entry name" value="flagell_flgL"/>
    <property type="match status" value="1"/>
</dbReference>
<feature type="domain" description="Flagellin N-terminal" evidence="5">
    <location>
        <begin position="3"/>
        <end position="140"/>
    </location>
</feature>
<dbReference type="RefSeq" id="WP_216129076.1">
    <property type="nucleotide sequence ID" value="NZ_CP064782.1"/>
</dbReference>
<dbReference type="InterPro" id="IPR001029">
    <property type="entry name" value="Flagellin_N"/>
</dbReference>
<evidence type="ECO:0000256" key="4">
    <source>
        <dbReference type="ARBA" id="ARBA00023143"/>
    </source>
</evidence>
<keyword evidence="7" id="KW-0969">Cilium</keyword>
<dbReference type="AlphaFoldDB" id="A0A975XU48"/>
<dbReference type="InterPro" id="IPR046358">
    <property type="entry name" value="Flagellin_C"/>
</dbReference>
<evidence type="ECO:0000256" key="1">
    <source>
        <dbReference type="ARBA" id="ARBA00004365"/>
    </source>
</evidence>
<evidence type="ECO:0000259" key="5">
    <source>
        <dbReference type="Pfam" id="PF00669"/>
    </source>
</evidence>